<evidence type="ECO:0000256" key="5">
    <source>
        <dbReference type="ARBA" id="ARBA00022553"/>
    </source>
</evidence>
<keyword evidence="9 15" id="KW-0862">Zinc</keyword>
<dbReference type="Pfam" id="PF00245">
    <property type="entry name" value="Alk_phosphatase"/>
    <property type="match status" value="1"/>
</dbReference>
<evidence type="ECO:0000256" key="6">
    <source>
        <dbReference type="ARBA" id="ARBA00022622"/>
    </source>
</evidence>
<keyword evidence="8 17" id="KW-0378">Hydrolase</keyword>
<evidence type="ECO:0000256" key="17">
    <source>
        <dbReference type="RuleBase" id="RU003947"/>
    </source>
</evidence>
<keyword evidence="10 15" id="KW-0460">Magnesium</keyword>
<feature type="binding site" evidence="15">
    <location>
        <position position="103"/>
    </location>
    <ligand>
        <name>Zn(2+)</name>
        <dbReference type="ChEBI" id="CHEBI:29105"/>
        <label>2</label>
    </ligand>
</feature>
<dbReference type="InterPro" id="IPR001952">
    <property type="entry name" value="Alkaline_phosphatase"/>
</dbReference>
<name>A0AAV3ZPM9_9GAST</name>
<feature type="binding site" evidence="15">
    <location>
        <position position="422"/>
    </location>
    <ligand>
        <name>Zn(2+)</name>
        <dbReference type="ChEBI" id="CHEBI:29105"/>
        <label>2</label>
    </ligand>
</feature>
<dbReference type="PANTHER" id="PTHR11596">
    <property type="entry name" value="ALKALINE PHOSPHATASE"/>
    <property type="match status" value="1"/>
</dbReference>
<dbReference type="InterPro" id="IPR017850">
    <property type="entry name" value="Alkaline_phosphatase_core_sf"/>
</dbReference>
<evidence type="ECO:0000256" key="14">
    <source>
        <dbReference type="PIRSR" id="PIRSR601952-1"/>
    </source>
</evidence>
<keyword evidence="12" id="KW-0325">Glycoprotein</keyword>
<dbReference type="EMBL" id="BLXT01002679">
    <property type="protein sequence ID" value="GFN96475.1"/>
    <property type="molecule type" value="Genomic_DNA"/>
</dbReference>
<sequence>MTGGGTRYEPLVAEDAQPLGKIRSLWISYKRRMMATIGAATVIVVFALGAAVVVTVSASGQEFDYSHEKDSTYWHNVAQSELEEALRDRQRGVAKNVILFLGDGMGPTTVTAGRIFAGQLKGRLGEETELSFDAFPYTGLSKTYNTDSQVTDSAASGTAYLTGVKTNQGMLGLTAKAVKGVCNSTKHTEVDSILRWSLRAGKSAGVVTTTRITHATPAASYSHTPDRGWESDSTVPESEKNCEDIASQLILKNKDINVILGGGRAAFYPVDYEDLHADAENETAYLRRSDGKNLIQEWQDDMKARKQSFKYVYDRSGLESVDAAQTDYLLGLFSQDHMMYEIGRNKEKEPSLAEMTAKAVQILKKNKNGFFLLVEGGRIDHAHHESMPGLALYDVVAFADAVEKATQLTSSTDTLIVVTADHSHTLALSGYASRGNNILGINKGKDGIFLMGEDQMPYTTLLYANGPGYMSPRENITDKDTTYPLYVSQSAVPLSMETHGGEDVAIYAQGPQSFLYSGVHEQNYIPMVMAYASCVGPYKDGAAKKCARHEKPQISPEINPVCDSGAIPMVSLTLMGLCLLMKNRVIHYLIH</sequence>
<dbReference type="GO" id="GO:0046872">
    <property type="term" value="F:metal ion binding"/>
    <property type="evidence" value="ECO:0007669"/>
    <property type="project" value="UniProtKB-KW"/>
</dbReference>
<evidence type="ECO:0000313" key="20">
    <source>
        <dbReference type="EMBL" id="GFN96475.1"/>
    </source>
</evidence>
<keyword evidence="7 15" id="KW-0479">Metal-binding</keyword>
<dbReference type="CDD" id="cd16012">
    <property type="entry name" value="ALP"/>
    <property type="match status" value="1"/>
</dbReference>
<keyword evidence="19" id="KW-0812">Transmembrane</keyword>
<evidence type="ECO:0000256" key="9">
    <source>
        <dbReference type="ARBA" id="ARBA00022833"/>
    </source>
</evidence>
<evidence type="ECO:0000256" key="7">
    <source>
        <dbReference type="ARBA" id="ARBA00022723"/>
    </source>
</evidence>
<feature type="binding site" evidence="15">
    <location>
        <position position="421"/>
    </location>
    <ligand>
        <name>Zn(2+)</name>
        <dbReference type="ChEBI" id="CHEBI:29105"/>
        <label>2</label>
    </ligand>
</feature>
<dbReference type="InterPro" id="IPR018299">
    <property type="entry name" value="Alkaline_phosphatase_AS"/>
</dbReference>
<dbReference type="Gene3D" id="3.40.720.10">
    <property type="entry name" value="Alkaline Phosphatase, subunit A"/>
    <property type="match status" value="1"/>
</dbReference>
<dbReference type="PRINTS" id="PR00113">
    <property type="entry name" value="ALKPHPHTASE"/>
</dbReference>
<proteinExistence type="inferred from homology"/>
<evidence type="ECO:0000256" key="16">
    <source>
        <dbReference type="RuleBase" id="RU003946"/>
    </source>
</evidence>
<comment type="cofactor">
    <cofactor evidence="15">
        <name>Zn(2+)</name>
        <dbReference type="ChEBI" id="CHEBI:29105"/>
    </cofactor>
    <text evidence="15">Binds 2 Zn(2+) ions.</text>
</comment>
<organism evidence="20 21">
    <name type="scientific">Plakobranchus ocellatus</name>
    <dbReference type="NCBI Taxonomy" id="259542"/>
    <lineage>
        <taxon>Eukaryota</taxon>
        <taxon>Metazoa</taxon>
        <taxon>Spiralia</taxon>
        <taxon>Lophotrochozoa</taxon>
        <taxon>Mollusca</taxon>
        <taxon>Gastropoda</taxon>
        <taxon>Heterobranchia</taxon>
        <taxon>Euthyneura</taxon>
        <taxon>Panpulmonata</taxon>
        <taxon>Sacoglossa</taxon>
        <taxon>Placobranchoidea</taxon>
        <taxon>Plakobranchidae</taxon>
        <taxon>Plakobranchus</taxon>
    </lineage>
</organism>
<dbReference type="PANTHER" id="PTHR11596:SF5">
    <property type="entry name" value="ALKALINE PHOSPHATASE"/>
    <property type="match status" value="1"/>
</dbReference>
<dbReference type="GO" id="GO:0004035">
    <property type="term" value="F:alkaline phosphatase activity"/>
    <property type="evidence" value="ECO:0007669"/>
    <property type="project" value="UniProtKB-EC"/>
</dbReference>
<dbReference type="FunFam" id="3.40.720.10:FF:000008">
    <property type="entry name" value="Alkaline phosphatase"/>
    <property type="match status" value="1"/>
</dbReference>
<feature type="region of interest" description="Disordered" evidence="18">
    <location>
        <begin position="218"/>
        <end position="237"/>
    </location>
</feature>
<feature type="binding site" evidence="15">
    <location>
        <position position="499"/>
    </location>
    <ligand>
        <name>Zn(2+)</name>
        <dbReference type="ChEBI" id="CHEBI:29105"/>
        <label>2</label>
    </ligand>
</feature>
<comment type="similarity">
    <text evidence="2 16">Belongs to the alkaline phosphatase family.</text>
</comment>
<dbReference type="GO" id="GO:0098552">
    <property type="term" value="C:side of membrane"/>
    <property type="evidence" value="ECO:0007669"/>
    <property type="project" value="UniProtKB-KW"/>
</dbReference>
<feature type="binding site" evidence="15">
    <location>
        <position position="214"/>
    </location>
    <ligand>
        <name>Mg(2+)</name>
        <dbReference type="ChEBI" id="CHEBI:18420"/>
    </ligand>
</feature>
<gene>
    <name evidence="20" type="ORF">PoB_002298100</name>
</gene>
<evidence type="ECO:0000256" key="11">
    <source>
        <dbReference type="ARBA" id="ARBA00023136"/>
    </source>
</evidence>
<dbReference type="Proteomes" id="UP000735302">
    <property type="component" value="Unassembled WGS sequence"/>
</dbReference>
<evidence type="ECO:0000256" key="1">
    <source>
        <dbReference type="ARBA" id="ARBA00004609"/>
    </source>
</evidence>
<feature type="binding site" evidence="15">
    <location>
        <position position="375"/>
    </location>
    <ligand>
        <name>Mg(2+)</name>
        <dbReference type="ChEBI" id="CHEBI:18420"/>
    </ligand>
</feature>
<dbReference type="EC" id="3.1.3.1" evidence="3 17"/>
<feature type="binding site" evidence="15">
    <location>
        <position position="384"/>
    </location>
    <ligand>
        <name>Zn(2+)</name>
        <dbReference type="ChEBI" id="CHEBI:29105"/>
        <label>2</label>
    </ligand>
</feature>
<evidence type="ECO:0000256" key="12">
    <source>
        <dbReference type="ARBA" id="ARBA00023180"/>
    </source>
</evidence>
<keyword evidence="5" id="KW-0597">Phosphoprotein</keyword>
<keyword evidence="13" id="KW-0449">Lipoprotein</keyword>
<keyword evidence="4" id="KW-1003">Cell membrane</keyword>
<comment type="caution">
    <text evidence="20">The sequence shown here is derived from an EMBL/GenBank/DDBJ whole genome shotgun (WGS) entry which is preliminary data.</text>
</comment>
<dbReference type="AlphaFoldDB" id="A0AAV3ZPM9"/>
<evidence type="ECO:0000256" key="19">
    <source>
        <dbReference type="SAM" id="Phobius"/>
    </source>
</evidence>
<feature type="binding site" evidence="15">
    <location>
        <position position="380"/>
    </location>
    <ligand>
        <name>Zn(2+)</name>
        <dbReference type="ChEBI" id="CHEBI:29105"/>
        <label>2</label>
    </ligand>
</feature>
<keyword evidence="6" id="KW-0336">GPI-anchor</keyword>
<evidence type="ECO:0000256" key="10">
    <source>
        <dbReference type="ARBA" id="ARBA00022842"/>
    </source>
</evidence>
<comment type="catalytic activity">
    <reaction evidence="17">
        <text>a phosphate monoester + H2O = an alcohol + phosphate</text>
        <dbReference type="Rhea" id="RHEA:15017"/>
        <dbReference type="ChEBI" id="CHEBI:15377"/>
        <dbReference type="ChEBI" id="CHEBI:30879"/>
        <dbReference type="ChEBI" id="CHEBI:43474"/>
        <dbReference type="ChEBI" id="CHEBI:67140"/>
        <dbReference type="EC" id="3.1.3.1"/>
    </reaction>
</comment>
<evidence type="ECO:0000256" key="8">
    <source>
        <dbReference type="ARBA" id="ARBA00022801"/>
    </source>
</evidence>
<evidence type="ECO:0000256" key="18">
    <source>
        <dbReference type="SAM" id="MobiDB-lite"/>
    </source>
</evidence>
<accession>A0AAV3ZPM9</accession>
<reference evidence="20 21" key="1">
    <citation type="journal article" date="2021" name="Elife">
        <title>Chloroplast acquisition without the gene transfer in kleptoplastic sea slugs, Plakobranchus ocellatus.</title>
        <authorList>
            <person name="Maeda T."/>
            <person name="Takahashi S."/>
            <person name="Yoshida T."/>
            <person name="Shimamura S."/>
            <person name="Takaki Y."/>
            <person name="Nagai Y."/>
            <person name="Toyoda A."/>
            <person name="Suzuki Y."/>
            <person name="Arimoto A."/>
            <person name="Ishii H."/>
            <person name="Satoh N."/>
            <person name="Nishiyama T."/>
            <person name="Hasebe M."/>
            <person name="Maruyama T."/>
            <person name="Minagawa J."/>
            <person name="Obokata J."/>
            <person name="Shigenobu S."/>
        </authorList>
    </citation>
    <scope>NUCLEOTIDE SEQUENCE [LARGE SCALE GENOMIC DNA]</scope>
</reference>
<keyword evidence="19" id="KW-1133">Transmembrane helix</keyword>
<dbReference type="GO" id="GO:0005886">
    <property type="term" value="C:plasma membrane"/>
    <property type="evidence" value="ECO:0007669"/>
    <property type="project" value="UniProtKB-SubCell"/>
</dbReference>
<evidence type="ECO:0000256" key="4">
    <source>
        <dbReference type="ARBA" id="ARBA00022475"/>
    </source>
</evidence>
<keyword evidence="21" id="KW-1185">Reference proteome</keyword>
<protein>
    <recommendedName>
        <fullName evidence="3 17">Alkaline phosphatase</fullName>
        <ecNumber evidence="3 17">3.1.3.1</ecNumber>
    </recommendedName>
</protein>
<evidence type="ECO:0000256" key="3">
    <source>
        <dbReference type="ARBA" id="ARBA00012647"/>
    </source>
</evidence>
<comment type="subcellular location">
    <subcellularLocation>
        <location evidence="1">Cell membrane</location>
        <topology evidence="1">Lipid-anchor</topology>
        <topology evidence="1">GPI-anchor</topology>
    </subcellularLocation>
</comment>
<dbReference type="SUPFAM" id="SSF53649">
    <property type="entry name" value="Alkaline phosphatase-like"/>
    <property type="match status" value="1"/>
</dbReference>
<keyword evidence="11 19" id="KW-0472">Membrane</keyword>
<evidence type="ECO:0000313" key="21">
    <source>
        <dbReference type="Proteomes" id="UP000735302"/>
    </source>
</evidence>
<comment type="cofactor">
    <cofactor evidence="15">
        <name>Mg(2+)</name>
        <dbReference type="ChEBI" id="CHEBI:18420"/>
    </cofactor>
    <text evidence="15">Binds 1 Mg(2+) ion.</text>
</comment>
<feature type="transmembrane region" description="Helical" evidence="19">
    <location>
        <begin position="33"/>
        <end position="56"/>
    </location>
</feature>
<feature type="active site" description="Phosphoserine intermediate" evidence="14">
    <location>
        <position position="153"/>
    </location>
</feature>
<feature type="binding site" evidence="15">
    <location>
        <position position="216"/>
    </location>
    <ligand>
        <name>Mg(2+)</name>
        <dbReference type="ChEBI" id="CHEBI:18420"/>
    </ligand>
</feature>
<evidence type="ECO:0000256" key="13">
    <source>
        <dbReference type="ARBA" id="ARBA00023288"/>
    </source>
</evidence>
<dbReference type="PROSITE" id="PS00123">
    <property type="entry name" value="ALKALINE_PHOSPHATASE"/>
    <property type="match status" value="1"/>
</dbReference>
<feature type="binding site" evidence="15">
    <location>
        <position position="103"/>
    </location>
    <ligand>
        <name>Mg(2+)</name>
        <dbReference type="ChEBI" id="CHEBI:18420"/>
    </ligand>
</feature>
<evidence type="ECO:0000256" key="15">
    <source>
        <dbReference type="PIRSR" id="PIRSR601952-2"/>
    </source>
</evidence>
<evidence type="ECO:0000256" key="2">
    <source>
        <dbReference type="ARBA" id="ARBA00005984"/>
    </source>
</evidence>
<dbReference type="SMART" id="SM00098">
    <property type="entry name" value="alkPPc"/>
    <property type="match status" value="1"/>
</dbReference>